<reference evidence="2" key="2">
    <citation type="submission" date="2015-01" db="EMBL/GenBank/DDBJ databases">
        <title>Evolutionary Origins and Diversification of the Mycorrhizal Mutualists.</title>
        <authorList>
            <consortium name="DOE Joint Genome Institute"/>
            <consortium name="Mycorrhizal Genomics Consortium"/>
            <person name="Kohler A."/>
            <person name="Kuo A."/>
            <person name="Nagy L.G."/>
            <person name="Floudas D."/>
            <person name="Copeland A."/>
            <person name="Barry K.W."/>
            <person name="Cichocki N."/>
            <person name="Veneault-Fourrey C."/>
            <person name="LaButti K."/>
            <person name="Lindquist E.A."/>
            <person name="Lipzen A."/>
            <person name="Lundell T."/>
            <person name="Morin E."/>
            <person name="Murat C."/>
            <person name="Riley R."/>
            <person name="Ohm R."/>
            <person name="Sun H."/>
            <person name="Tunlid A."/>
            <person name="Henrissat B."/>
            <person name="Grigoriev I.V."/>
            <person name="Hibbett D.S."/>
            <person name="Martin F."/>
        </authorList>
    </citation>
    <scope>NUCLEOTIDE SEQUENCE [LARGE SCALE GENOMIC DNA]</scope>
    <source>
        <strain evidence="2">MAFF 305830</strain>
    </source>
</reference>
<accession>A0A0C3BD24</accession>
<gene>
    <name evidence="1" type="ORF">M408DRAFT_328977</name>
</gene>
<dbReference type="AlphaFoldDB" id="A0A0C3BD24"/>
<name>A0A0C3BD24_SERVB</name>
<keyword evidence="2" id="KW-1185">Reference proteome</keyword>
<reference evidence="1 2" key="1">
    <citation type="submission" date="2014-04" db="EMBL/GenBank/DDBJ databases">
        <authorList>
            <consortium name="DOE Joint Genome Institute"/>
            <person name="Kuo A."/>
            <person name="Zuccaro A."/>
            <person name="Kohler A."/>
            <person name="Nagy L.G."/>
            <person name="Floudas D."/>
            <person name="Copeland A."/>
            <person name="Barry K.W."/>
            <person name="Cichocki N."/>
            <person name="Veneault-Fourrey C."/>
            <person name="LaButti K."/>
            <person name="Lindquist E.A."/>
            <person name="Lipzen A."/>
            <person name="Lundell T."/>
            <person name="Morin E."/>
            <person name="Murat C."/>
            <person name="Sun H."/>
            <person name="Tunlid A."/>
            <person name="Henrissat B."/>
            <person name="Grigoriev I.V."/>
            <person name="Hibbett D.S."/>
            <person name="Martin F."/>
            <person name="Nordberg H.P."/>
            <person name="Cantor M.N."/>
            <person name="Hua S.X."/>
        </authorList>
    </citation>
    <scope>NUCLEOTIDE SEQUENCE [LARGE SCALE GENOMIC DNA]</scope>
    <source>
        <strain evidence="1 2">MAFF 305830</strain>
    </source>
</reference>
<dbReference type="Proteomes" id="UP000054097">
    <property type="component" value="Unassembled WGS sequence"/>
</dbReference>
<evidence type="ECO:0000313" key="1">
    <source>
        <dbReference type="EMBL" id="KIM29351.1"/>
    </source>
</evidence>
<dbReference type="EMBL" id="KN824289">
    <property type="protein sequence ID" value="KIM29351.1"/>
    <property type="molecule type" value="Genomic_DNA"/>
</dbReference>
<dbReference type="HOGENOM" id="CLU_2414662_0_0_1"/>
<evidence type="ECO:0000313" key="2">
    <source>
        <dbReference type="Proteomes" id="UP000054097"/>
    </source>
</evidence>
<sequence length="92" mass="10525">MCIHWFWRTLQVVTDEWAAYLVEPVISTLIPSYSVHLPARLQGRLLCPSHPPPLYIGFPDPIPILILLRRLSSLNYRPFPPSLTSPSLNTHP</sequence>
<proteinExistence type="predicted"/>
<protein>
    <submittedName>
        <fullName evidence="1">Uncharacterized protein</fullName>
    </submittedName>
</protein>
<organism evidence="1 2">
    <name type="scientific">Serendipita vermifera MAFF 305830</name>
    <dbReference type="NCBI Taxonomy" id="933852"/>
    <lineage>
        <taxon>Eukaryota</taxon>
        <taxon>Fungi</taxon>
        <taxon>Dikarya</taxon>
        <taxon>Basidiomycota</taxon>
        <taxon>Agaricomycotina</taxon>
        <taxon>Agaricomycetes</taxon>
        <taxon>Sebacinales</taxon>
        <taxon>Serendipitaceae</taxon>
        <taxon>Serendipita</taxon>
    </lineage>
</organism>